<proteinExistence type="predicted"/>
<dbReference type="AlphaFoldDB" id="A0A5K3FPL3"/>
<keyword evidence="1" id="KW-1133">Transmembrane helix</keyword>
<keyword evidence="1" id="KW-0472">Membrane</keyword>
<protein>
    <submittedName>
        <fullName evidence="2">Secreted protein</fullName>
    </submittedName>
</protein>
<name>A0A5K3FPL3_MESCO</name>
<organism evidence="2">
    <name type="scientific">Mesocestoides corti</name>
    <name type="common">Flatworm</name>
    <dbReference type="NCBI Taxonomy" id="53468"/>
    <lineage>
        <taxon>Eukaryota</taxon>
        <taxon>Metazoa</taxon>
        <taxon>Spiralia</taxon>
        <taxon>Lophotrochozoa</taxon>
        <taxon>Platyhelminthes</taxon>
        <taxon>Cestoda</taxon>
        <taxon>Eucestoda</taxon>
        <taxon>Cyclophyllidea</taxon>
        <taxon>Mesocestoididae</taxon>
        <taxon>Mesocestoides</taxon>
    </lineage>
</organism>
<keyword evidence="1" id="KW-0812">Transmembrane</keyword>
<dbReference type="WBParaSite" id="MCU_009470-RA">
    <property type="protein sequence ID" value="MCU_009470-RA"/>
    <property type="gene ID" value="MCU_009470"/>
</dbReference>
<evidence type="ECO:0000313" key="2">
    <source>
        <dbReference type="WBParaSite" id="MCU_009470-RA"/>
    </source>
</evidence>
<reference evidence="2" key="1">
    <citation type="submission" date="2019-11" db="UniProtKB">
        <authorList>
            <consortium name="WormBaseParasite"/>
        </authorList>
    </citation>
    <scope>IDENTIFICATION</scope>
</reference>
<feature type="transmembrane region" description="Helical" evidence="1">
    <location>
        <begin position="12"/>
        <end position="34"/>
    </location>
</feature>
<accession>A0A5K3FPL3</accession>
<sequence length="53" mass="5967">MSPVVRILNSTLIYTVIYLGLSPCLGLDVSASMAHASEVYMHTRKPHTRHQRD</sequence>
<evidence type="ECO:0000256" key="1">
    <source>
        <dbReference type="SAM" id="Phobius"/>
    </source>
</evidence>